<dbReference type="STRING" id="633149.Bresu_1146"/>
<feature type="transmembrane region" description="Helical" evidence="6">
    <location>
        <begin position="136"/>
        <end position="154"/>
    </location>
</feature>
<accession>D9QP25</accession>
<feature type="transmembrane region" description="Helical" evidence="6">
    <location>
        <begin position="205"/>
        <end position="223"/>
    </location>
</feature>
<dbReference type="OrthoDB" id="7586246at2"/>
<dbReference type="PANTHER" id="PTHR37422:SF13">
    <property type="entry name" value="LIPOPOLYSACCHARIDE BIOSYNTHESIS PROTEIN PA4999-RELATED"/>
    <property type="match status" value="1"/>
</dbReference>
<feature type="transmembrane region" description="Helical" evidence="6">
    <location>
        <begin position="284"/>
        <end position="304"/>
    </location>
</feature>
<evidence type="ECO:0000256" key="2">
    <source>
        <dbReference type="ARBA" id="ARBA00022692"/>
    </source>
</evidence>
<dbReference type="InterPro" id="IPR051533">
    <property type="entry name" value="WaaL-like"/>
</dbReference>
<feature type="transmembrane region" description="Helical" evidence="6">
    <location>
        <begin position="54"/>
        <end position="73"/>
    </location>
</feature>
<evidence type="ECO:0000256" key="4">
    <source>
        <dbReference type="ARBA" id="ARBA00023136"/>
    </source>
</evidence>
<evidence type="ECO:0000256" key="5">
    <source>
        <dbReference type="SAM" id="MobiDB-lite"/>
    </source>
</evidence>
<protein>
    <submittedName>
        <fullName evidence="8">O-antigen polymerase</fullName>
    </submittedName>
</protein>
<gene>
    <name evidence="8" type="ordered locus">Bresu_1146</name>
</gene>
<proteinExistence type="predicted"/>
<reference evidence="9" key="1">
    <citation type="journal article" date="2011" name="J. Bacteriol.">
        <title>Genome sequences of eight morphologically diverse alphaproteobacteria.</title>
        <authorList>
            <consortium name="US DOE Joint Genome Institute"/>
            <person name="Brown P.J."/>
            <person name="Kysela D.T."/>
            <person name="Buechlein A."/>
            <person name="Hemmerich C."/>
            <person name="Brun Y.V."/>
        </authorList>
    </citation>
    <scope>NUCLEOTIDE SEQUENCE [LARGE SCALE GENOMIC DNA]</scope>
    <source>
        <strain evidence="9">ATCC 15264 / DSM 4735 / LMG 14903 / NBRC 16000 / CB 81</strain>
    </source>
</reference>
<evidence type="ECO:0000313" key="8">
    <source>
        <dbReference type="EMBL" id="ADL00458.1"/>
    </source>
</evidence>
<feature type="compositionally biased region" description="Low complexity" evidence="5">
    <location>
        <begin position="14"/>
        <end position="23"/>
    </location>
</feature>
<feature type="region of interest" description="Disordered" evidence="5">
    <location>
        <begin position="1"/>
        <end position="23"/>
    </location>
</feature>
<dbReference type="eggNOG" id="COG3307">
    <property type="taxonomic scope" value="Bacteria"/>
</dbReference>
<keyword evidence="3 6" id="KW-1133">Transmembrane helix</keyword>
<name>D9QP25_BRESC</name>
<evidence type="ECO:0000256" key="6">
    <source>
        <dbReference type="SAM" id="Phobius"/>
    </source>
</evidence>
<dbReference type="PANTHER" id="PTHR37422">
    <property type="entry name" value="TEICHURONIC ACID BIOSYNTHESIS PROTEIN TUAE"/>
    <property type="match status" value="1"/>
</dbReference>
<dbReference type="GO" id="GO:0016020">
    <property type="term" value="C:membrane"/>
    <property type="evidence" value="ECO:0007669"/>
    <property type="project" value="UniProtKB-SubCell"/>
</dbReference>
<feature type="transmembrane region" description="Helical" evidence="6">
    <location>
        <begin position="379"/>
        <end position="398"/>
    </location>
</feature>
<comment type="subcellular location">
    <subcellularLocation>
        <location evidence="1">Membrane</location>
        <topology evidence="1">Multi-pass membrane protein</topology>
    </subcellularLocation>
</comment>
<keyword evidence="9" id="KW-1185">Reference proteome</keyword>
<feature type="transmembrane region" description="Helical" evidence="6">
    <location>
        <begin position="85"/>
        <end position="108"/>
    </location>
</feature>
<evidence type="ECO:0000256" key="3">
    <source>
        <dbReference type="ARBA" id="ARBA00022989"/>
    </source>
</evidence>
<dbReference type="InParanoid" id="D9QP25"/>
<dbReference type="InterPro" id="IPR007016">
    <property type="entry name" value="O-antigen_ligase-rel_domated"/>
</dbReference>
<feature type="domain" description="O-antigen ligase-related" evidence="7">
    <location>
        <begin position="244"/>
        <end position="385"/>
    </location>
</feature>
<dbReference type="Proteomes" id="UP000002696">
    <property type="component" value="Chromosome"/>
</dbReference>
<evidence type="ECO:0000256" key="1">
    <source>
        <dbReference type="ARBA" id="ARBA00004141"/>
    </source>
</evidence>
<feature type="transmembrane region" description="Helical" evidence="6">
    <location>
        <begin position="235"/>
        <end position="255"/>
    </location>
</feature>
<organism evidence="8 9">
    <name type="scientific">Brevundimonas subvibrioides (strain ATCC 15264 / DSM 4735 / LMG 14903 / NBRC 16000 / CB 81)</name>
    <name type="common">Caulobacter subvibrioides</name>
    <dbReference type="NCBI Taxonomy" id="633149"/>
    <lineage>
        <taxon>Bacteria</taxon>
        <taxon>Pseudomonadati</taxon>
        <taxon>Pseudomonadota</taxon>
        <taxon>Alphaproteobacteria</taxon>
        <taxon>Caulobacterales</taxon>
        <taxon>Caulobacteraceae</taxon>
        <taxon>Brevundimonas</taxon>
    </lineage>
</organism>
<evidence type="ECO:0000313" key="9">
    <source>
        <dbReference type="Proteomes" id="UP000002696"/>
    </source>
</evidence>
<dbReference type="EMBL" id="CP002102">
    <property type="protein sequence ID" value="ADL00458.1"/>
    <property type="molecule type" value="Genomic_DNA"/>
</dbReference>
<evidence type="ECO:0000259" key="7">
    <source>
        <dbReference type="Pfam" id="PF04932"/>
    </source>
</evidence>
<feature type="transmembrane region" description="Helical" evidence="6">
    <location>
        <begin position="261"/>
        <end position="277"/>
    </location>
</feature>
<dbReference type="HOGENOM" id="CLU_028659_0_0_5"/>
<dbReference type="AlphaFoldDB" id="D9QP25"/>
<dbReference type="Pfam" id="PF04932">
    <property type="entry name" value="Wzy_C"/>
    <property type="match status" value="1"/>
</dbReference>
<feature type="transmembrane region" description="Helical" evidence="6">
    <location>
        <begin position="166"/>
        <end position="185"/>
    </location>
</feature>
<feature type="transmembrane region" description="Helical" evidence="6">
    <location>
        <begin position="28"/>
        <end position="48"/>
    </location>
</feature>
<dbReference type="BioCyc" id="BSUB633149:G1GM8-1144-MONOMER"/>
<dbReference type="KEGG" id="bsb:Bresu_1146"/>
<sequence>MSAPVVETRRRRSSSFGPSGARGARVSLGTRAGLAVLPVLFCLAHLAFGANQPAAALWLSAMFAVSLAVVLFTRLRAGLHDVTPVWPLAGLFLIILGVGLLSLTPWGLGGPHPIWAWAGIAPGSLTIDRSATLIELVKLLAFACVFLVGALQGVGRDRAQATVEAVVWAGGVYAAISLLAFLSGAQVAQGGGRLSGGFMSFNNGATVFGVLTVLGLAVFLRAWRRKSGVGFSQRVTAVAAPLACLALTTVCLLLTASRMGVVSTLSGVAVLLVWELGSASRGRMAIGIAALLLLGLAGGLAIGGNSLLWTRVGSLDGDVDVRAQIFSVHWDAFLASPLFGYGLGSFDTVNVQAMTSDSATALWPIRATHNVYLQWLEEAGLIGAMPMFALMAVVLGFALRRGFGGRARTLQHGLLCANLVILLHGLTDYALQVPSIAGFWAFLLGLQFAFGQGRGA</sequence>
<keyword evidence="4 6" id="KW-0472">Membrane</keyword>
<keyword evidence="2 6" id="KW-0812">Transmembrane</keyword>